<dbReference type="EMBL" id="FNFC01000007">
    <property type="protein sequence ID" value="SDJ70037.1"/>
    <property type="molecule type" value="Genomic_DNA"/>
</dbReference>
<protein>
    <submittedName>
        <fullName evidence="1">Uncharacterized protein</fullName>
    </submittedName>
</protein>
<proteinExistence type="predicted"/>
<reference evidence="1 2" key="1">
    <citation type="submission" date="2016-10" db="EMBL/GenBank/DDBJ databases">
        <authorList>
            <person name="de Groot N.N."/>
        </authorList>
    </citation>
    <scope>NUCLEOTIDE SEQUENCE [LARGE SCALE GENOMIC DNA]</scope>
    <source>
        <strain evidence="1 2">IBRC-M10015</strain>
    </source>
</reference>
<accession>A0A1G8VW60</accession>
<keyword evidence="2" id="KW-1185">Reference proteome</keyword>
<dbReference type="AlphaFoldDB" id="A0A1G8VW60"/>
<evidence type="ECO:0000313" key="2">
    <source>
        <dbReference type="Proteomes" id="UP000198856"/>
    </source>
</evidence>
<dbReference type="Proteomes" id="UP000198856">
    <property type="component" value="Unassembled WGS sequence"/>
</dbReference>
<gene>
    <name evidence="1" type="ORF">SAMN05216226_107191</name>
</gene>
<organism evidence="1 2">
    <name type="scientific">Halovenus aranensis</name>
    <dbReference type="NCBI Taxonomy" id="890420"/>
    <lineage>
        <taxon>Archaea</taxon>
        <taxon>Methanobacteriati</taxon>
        <taxon>Methanobacteriota</taxon>
        <taxon>Stenosarchaea group</taxon>
        <taxon>Halobacteria</taxon>
        <taxon>Halobacteriales</taxon>
        <taxon>Haloarculaceae</taxon>
        <taxon>Halovenus</taxon>
    </lineage>
</organism>
<name>A0A1G8VW60_9EURY</name>
<evidence type="ECO:0000313" key="1">
    <source>
        <dbReference type="EMBL" id="SDJ70037.1"/>
    </source>
</evidence>
<sequence length="57" mass="6423">MDDIGIRVRQILNQFGEFTDRNRFASPDIARLAGVLCCRCGLVRVDDILNKDEITGL</sequence>